<evidence type="ECO:0000313" key="2">
    <source>
        <dbReference type="EMBL" id="CAH3163552.1"/>
    </source>
</evidence>
<dbReference type="EMBL" id="CALNXK010000126">
    <property type="protein sequence ID" value="CAH3163552.1"/>
    <property type="molecule type" value="Genomic_DNA"/>
</dbReference>
<feature type="compositionally biased region" description="Basic and acidic residues" evidence="1">
    <location>
        <begin position="139"/>
        <end position="150"/>
    </location>
</feature>
<proteinExistence type="predicted"/>
<feature type="compositionally biased region" description="Basic and acidic residues" evidence="1">
    <location>
        <begin position="62"/>
        <end position="72"/>
    </location>
</feature>
<accession>A0ABN8QFI0</accession>
<dbReference type="Proteomes" id="UP001159405">
    <property type="component" value="Unassembled WGS sequence"/>
</dbReference>
<feature type="region of interest" description="Disordered" evidence="1">
    <location>
        <begin position="1"/>
        <end position="30"/>
    </location>
</feature>
<feature type="region of interest" description="Disordered" evidence="1">
    <location>
        <begin position="108"/>
        <end position="159"/>
    </location>
</feature>
<evidence type="ECO:0000313" key="3">
    <source>
        <dbReference type="Proteomes" id="UP001159405"/>
    </source>
</evidence>
<organism evidence="2 3">
    <name type="scientific">Porites lobata</name>
    <dbReference type="NCBI Taxonomy" id="104759"/>
    <lineage>
        <taxon>Eukaryota</taxon>
        <taxon>Metazoa</taxon>
        <taxon>Cnidaria</taxon>
        <taxon>Anthozoa</taxon>
        <taxon>Hexacorallia</taxon>
        <taxon>Scleractinia</taxon>
        <taxon>Fungiina</taxon>
        <taxon>Poritidae</taxon>
        <taxon>Porites</taxon>
    </lineage>
</organism>
<gene>
    <name evidence="2" type="ORF">PLOB_00005887</name>
</gene>
<feature type="compositionally biased region" description="Polar residues" evidence="1">
    <location>
        <begin position="122"/>
        <end position="137"/>
    </location>
</feature>
<comment type="caution">
    <text evidence="2">The sequence shown here is derived from an EMBL/GenBank/DDBJ whole genome shotgun (WGS) entry which is preliminary data.</text>
</comment>
<feature type="compositionally biased region" description="Polar residues" evidence="1">
    <location>
        <begin position="1"/>
        <end position="17"/>
    </location>
</feature>
<sequence>MAQSNSQASYTDPQQPRRSSRLPKPAYRDPNFIYEDLQRQLDNFDDVDERYLLPSPSLFSDLQDHDRKETKRTVKRASSKQPTKVSDPGCQFAELQSKLHDLNLYDLGQDVLPPTDQKPGKITQSTSTHHQLPQPSASPEKKRAVDRPHEFAPGTSNSIDSDKIDLPQFVAGFLAMIKTYDIPKKCAMLDYLELLMLKASSYSWSSVRSFHSHIAKQIELWRLEWTSSSEIRDKAVTFFKHSDLRSSQYSSNVNPVSSSIQASSYQQRPPAKPEAEKSCRQWNYYGSCSCDKSNQDVFNARHKCRVCTKEHPMLHCPKRRNPIPPPQNSL</sequence>
<evidence type="ECO:0000256" key="1">
    <source>
        <dbReference type="SAM" id="MobiDB-lite"/>
    </source>
</evidence>
<reference evidence="2 3" key="1">
    <citation type="submission" date="2022-05" db="EMBL/GenBank/DDBJ databases">
        <authorList>
            <consortium name="Genoscope - CEA"/>
            <person name="William W."/>
        </authorList>
    </citation>
    <scope>NUCLEOTIDE SEQUENCE [LARGE SCALE GENOMIC DNA]</scope>
</reference>
<protein>
    <submittedName>
        <fullName evidence="2">Uncharacterized protein</fullName>
    </submittedName>
</protein>
<keyword evidence="3" id="KW-1185">Reference proteome</keyword>
<name>A0ABN8QFI0_9CNID</name>
<feature type="region of interest" description="Disordered" evidence="1">
    <location>
        <begin position="57"/>
        <end position="89"/>
    </location>
</feature>